<protein>
    <submittedName>
        <fullName evidence="2">(Mediterranean fruit fly) hypothetical protein</fullName>
    </submittedName>
</protein>
<proteinExistence type="predicted"/>
<gene>
    <name evidence="2" type="ORF">CCAP1982_LOCUS7561</name>
</gene>
<name>A0A811UJN1_CERCA</name>
<accession>A0A811UJN1</accession>
<reference evidence="2" key="1">
    <citation type="submission" date="2020-11" db="EMBL/GenBank/DDBJ databases">
        <authorList>
            <person name="Whitehead M."/>
        </authorList>
    </citation>
    <scope>NUCLEOTIDE SEQUENCE</scope>
    <source>
        <strain evidence="2">EGII</strain>
    </source>
</reference>
<organism evidence="2 3">
    <name type="scientific">Ceratitis capitata</name>
    <name type="common">Mediterranean fruit fly</name>
    <name type="synonym">Tephritis capitata</name>
    <dbReference type="NCBI Taxonomy" id="7213"/>
    <lineage>
        <taxon>Eukaryota</taxon>
        <taxon>Metazoa</taxon>
        <taxon>Ecdysozoa</taxon>
        <taxon>Arthropoda</taxon>
        <taxon>Hexapoda</taxon>
        <taxon>Insecta</taxon>
        <taxon>Pterygota</taxon>
        <taxon>Neoptera</taxon>
        <taxon>Endopterygota</taxon>
        <taxon>Diptera</taxon>
        <taxon>Brachycera</taxon>
        <taxon>Muscomorpha</taxon>
        <taxon>Tephritoidea</taxon>
        <taxon>Tephritidae</taxon>
        <taxon>Ceratitis</taxon>
        <taxon>Ceratitis</taxon>
    </lineage>
</organism>
<dbReference type="AlphaFoldDB" id="A0A811UJN1"/>
<evidence type="ECO:0000313" key="2">
    <source>
        <dbReference type="EMBL" id="CAD6999014.1"/>
    </source>
</evidence>
<feature type="region of interest" description="Disordered" evidence="1">
    <location>
        <begin position="29"/>
        <end position="48"/>
    </location>
</feature>
<sequence length="136" mass="14843">MAINMSHYENSYRLGGELRPLDVSMYAKSTSTVEPAENTWNEDEEDYGGGDELSFVESGQQVVEQTISALDHTNNRVEVKQDMPCLQELPEINAPASYVVGEPPELPLAENLTSFPALKNVDTAAAVGGETNHMQA</sequence>
<evidence type="ECO:0000313" key="3">
    <source>
        <dbReference type="Proteomes" id="UP000606786"/>
    </source>
</evidence>
<evidence type="ECO:0000256" key="1">
    <source>
        <dbReference type="SAM" id="MobiDB-lite"/>
    </source>
</evidence>
<dbReference type="Proteomes" id="UP000606786">
    <property type="component" value="Unassembled WGS sequence"/>
</dbReference>
<comment type="caution">
    <text evidence="2">The sequence shown here is derived from an EMBL/GenBank/DDBJ whole genome shotgun (WGS) entry which is preliminary data.</text>
</comment>
<dbReference type="EMBL" id="CAJHJT010000012">
    <property type="protein sequence ID" value="CAD6999014.1"/>
    <property type="molecule type" value="Genomic_DNA"/>
</dbReference>
<keyword evidence="3" id="KW-1185">Reference proteome</keyword>
<dbReference type="OrthoDB" id="7791733at2759"/>